<gene>
    <name evidence="4" type="ORF">COEU31_02140</name>
</gene>
<dbReference type="GO" id="GO:0046872">
    <property type="term" value="F:metal ion binding"/>
    <property type="evidence" value="ECO:0007669"/>
    <property type="project" value="UniProtKB-KW"/>
</dbReference>
<dbReference type="InterPro" id="IPR004843">
    <property type="entry name" value="Calcineurin-like_PHP"/>
</dbReference>
<evidence type="ECO:0000313" key="4">
    <source>
        <dbReference type="EMBL" id="GFO93168.1"/>
    </source>
</evidence>
<dbReference type="SUPFAM" id="SSF56300">
    <property type="entry name" value="Metallo-dependent phosphatases"/>
    <property type="match status" value="1"/>
</dbReference>
<comment type="caution">
    <text evidence="4">The sequence shown here is derived from an EMBL/GenBank/DDBJ whole genome shotgun (WGS) entry which is preliminary data.</text>
</comment>
<dbReference type="AlphaFoldDB" id="A0AAI9NX51"/>
<name>A0AAI9NX51_9FIRM</name>
<sequence length="284" mass="32922">MKIFLVVVIVLCIITLVNVLIESYRENRRISFSNYQLHDRRIRKKARIVMISDLHNAEFGKDNEKLISCIEKINPDFILVAGDIIVGKPGLTVDIGIHFLNELGKRFPVYMGKGNHEMRVSIYEKYGDMWNRLYEGTKDNITWLINESVHLDEYNVTIYGLDMKTEYYRRFKKLDMDEEYLLNELPPISRSDYNILIGHDPDYFEEYSRWGADLTVSGHVHGGLVILPFLGGVISPMIRLFPKYYKGLYSCDGHNMIVCAGLGLHTIRIRVNNEPDLVTINLSR</sequence>
<protein>
    <submittedName>
        <fullName evidence="4">Phosphoesterase</fullName>
    </submittedName>
</protein>
<dbReference type="GO" id="GO:0009245">
    <property type="term" value="P:lipid A biosynthetic process"/>
    <property type="evidence" value="ECO:0007669"/>
    <property type="project" value="TreeGrafter"/>
</dbReference>
<evidence type="ECO:0000256" key="1">
    <source>
        <dbReference type="ARBA" id="ARBA00022723"/>
    </source>
</evidence>
<dbReference type="GO" id="GO:0008758">
    <property type="term" value="F:UDP-2,3-diacylglucosamine hydrolase activity"/>
    <property type="evidence" value="ECO:0007669"/>
    <property type="project" value="TreeGrafter"/>
</dbReference>
<keyword evidence="2" id="KW-0378">Hydrolase</keyword>
<dbReference type="PANTHER" id="PTHR31302">
    <property type="entry name" value="TRANSMEMBRANE PROTEIN WITH METALLOPHOSPHOESTERASE DOMAIN-RELATED"/>
    <property type="match status" value="1"/>
</dbReference>
<dbReference type="InterPro" id="IPR029052">
    <property type="entry name" value="Metallo-depent_PP-like"/>
</dbReference>
<dbReference type="Pfam" id="PF00149">
    <property type="entry name" value="Metallophos"/>
    <property type="match status" value="1"/>
</dbReference>
<dbReference type="Gene3D" id="3.60.21.10">
    <property type="match status" value="1"/>
</dbReference>
<feature type="domain" description="Calcineurin-like phosphoesterase" evidence="3">
    <location>
        <begin position="47"/>
        <end position="222"/>
    </location>
</feature>
<evidence type="ECO:0000259" key="3">
    <source>
        <dbReference type="Pfam" id="PF00149"/>
    </source>
</evidence>
<dbReference type="InterPro" id="IPR051158">
    <property type="entry name" value="Metallophosphoesterase_sf"/>
</dbReference>
<dbReference type="EMBL" id="BLYL01000001">
    <property type="protein sequence ID" value="GFO93168.1"/>
    <property type="molecule type" value="Genomic_DNA"/>
</dbReference>
<organism evidence="4 5">
    <name type="scientific">Coprococcus eutactus</name>
    <dbReference type="NCBI Taxonomy" id="33043"/>
    <lineage>
        <taxon>Bacteria</taxon>
        <taxon>Bacillati</taxon>
        <taxon>Bacillota</taxon>
        <taxon>Clostridia</taxon>
        <taxon>Lachnospirales</taxon>
        <taxon>Lachnospiraceae</taxon>
        <taxon>Coprococcus</taxon>
    </lineage>
</organism>
<accession>A0AAI9NX51</accession>
<keyword evidence="1" id="KW-0479">Metal-binding</keyword>
<dbReference type="RefSeq" id="WP_055222678.1">
    <property type="nucleotide sequence ID" value="NZ_BLYL01000001.1"/>
</dbReference>
<evidence type="ECO:0000313" key="5">
    <source>
        <dbReference type="Proteomes" id="UP000660047"/>
    </source>
</evidence>
<evidence type="ECO:0000256" key="2">
    <source>
        <dbReference type="ARBA" id="ARBA00022801"/>
    </source>
</evidence>
<reference evidence="4" key="1">
    <citation type="submission" date="2020-06" db="EMBL/GenBank/DDBJ databases">
        <title>Characterization of fructooligosaccharide metabolism and fructooligosaccharide-degrading enzymes in human commensal butyrate producers.</title>
        <authorList>
            <person name="Tanno H."/>
            <person name="Fujii T."/>
            <person name="Hirano K."/>
            <person name="Maeno S."/>
            <person name="Tonozuka T."/>
            <person name="Sakamoto M."/>
            <person name="Ohkuma M."/>
            <person name="Tochio T."/>
            <person name="Endo A."/>
        </authorList>
    </citation>
    <scope>NUCLEOTIDE SEQUENCE</scope>
    <source>
        <strain evidence="4">JCM 31265</strain>
    </source>
</reference>
<proteinExistence type="predicted"/>
<dbReference type="GO" id="GO:0016020">
    <property type="term" value="C:membrane"/>
    <property type="evidence" value="ECO:0007669"/>
    <property type="project" value="GOC"/>
</dbReference>
<dbReference type="Proteomes" id="UP000660047">
    <property type="component" value="Unassembled WGS sequence"/>
</dbReference>
<dbReference type="PANTHER" id="PTHR31302:SF31">
    <property type="entry name" value="PHOSPHODIESTERASE YAEI"/>
    <property type="match status" value="1"/>
</dbReference>